<keyword evidence="3" id="KW-1185">Reference proteome</keyword>
<dbReference type="Gene3D" id="3.40.50.1820">
    <property type="entry name" value="alpha/beta hydrolase"/>
    <property type="match status" value="1"/>
</dbReference>
<dbReference type="GO" id="GO:0003824">
    <property type="term" value="F:catalytic activity"/>
    <property type="evidence" value="ECO:0007669"/>
    <property type="project" value="UniProtKB-ARBA"/>
</dbReference>
<evidence type="ECO:0000313" key="2">
    <source>
        <dbReference type="EMBL" id="EFK55336.1"/>
    </source>
</evidence>
<dbReference type="InterPro" id="IPR029058">
    <property type="entry name" value="AB_hydrolase_fold"/>
</dbReference>
<dbReference type="PANTHER" id="PTHR37946:SF1">
    <property type="entry name" value="SLL1969 PROTEIN"/>
    <property type="match status" value="1"/>
</dbReference>
<proteinExistence type="predicted"/>
<protein>
    <recommendedName>
        <fullName evidence="1">AB hydrolase-1 domain-containing protein</fullName>
    </recommendedName>
</protein>
<dbReference type="Pfam" id="PF00561">
    <property type="entry name" value="Abhydrolase_1"/>
    <property type="match status" value="1"/>
</dbReference>
<evidence type="ECO:0000313" key="3">
    <source>
        <dbReference type="Proteomes" id="UP000004208"/>
    </source>
</evidence>
<dbReference type="STRING" id="585529.HMPREF0291_10594"/>
<accession>D7W956</accession>
<dbReference type="PANTHER" id="PTHR37946">
    <property type="entry name" value="SLL1969 PROTEIN"/>
    <property type="match status" value="1"/>
</dbReference>
<gene>
    <name evidence="2" type="ORF">HMPREF0291_10594</name>
</gene>
<sequence length="250" mass="28063">MSIRDEVEGVFDDVIEDIHPEIFNDPDFLPRHDTPVLYVHGIHSRASAFRRQGKFLRDNGYWVWSFDYGKMRLPGLYGVGPFLDLVAELSDNIDTVLEATGAKQVDLIAHSQGGNVAAHYVSNNRHEEHIKVRRVVTMGTPFYGTDFSGWVPRVPWWIINLLGGPGAKEQLQGVNAPVTDQRVVYTSLYSRADTWATPHSSSFLTSDNGADVAVKAIPSGPKHPLMPRDMEIAELTKWGLEREAQQSRPR</sequence>
<dbReference type="AlphaFoldDB" id="D7W956"/>
<dbReference type="RefSeq" id="WP_005287716.1">
    <property type="nucleotide sequence ID" value="NZ_CM000961.1"/>
</dbReference>
<dbReference type="InterPro" id="IPR000073">
    <property type="entry name" value="AB_hydrolase_1"/>
</dbReference>
<dbReference type="EMBL" id="ACLJ02000001">
    <property type="protein sequence ID" value="EFK55336.1"/>
    <property type="molecule type" value="Genomic_DNA"/>
</dbReference>
<dbReference type="Proteomes" id="UP000004208">
    <property type="component" value="Unassembled WGS sequence"/>
</dbReference>
<name>D7W956_9CORY</name>
<feature type="domain" description="AB hydrolase-1" evidence="1">
    <location>
        <begin position="35"/>
        <end position="175"/>
    </location>
</feature>
<organism evidence="2 3">
    <name type="scientific">Corynebacterium genitalium ATCC 33030</name>
    <dbReference type="NCBI Taxonomy" id="585529"/>
    <lineage>
        <taxon>Bacteria</taxon>
        <taxon>Bacillati</taxon>
        <taxon>Actinomycetota</taxon>
        <taxon>Actinomycetes</taxon>
        <taxon>Mycobacteriales</taxon>
        <taxon>Corynebacteriaceae</taxon>
        <taxon>Corynebacterium</taxon>
    </lineage>
</organism>
<reference evidence="2" key="1">
    <citation type="submission" date="2010-06" db="EMBL/GenBank/DDBJ databases">
        <authorList>
            <person name="Muzny D."/>
            <person name="Qin X."/>
            <person name="Buhay C."/>
            <person name="Dugan-Rocha S."/>
            <person name="Ding Y."/>
            <person name="Chen G."/>
            <person name="Hawes A."/>
            <person name="Holder M."/>
            <person name="Jhangiani S."/>
            <person name="Johnson A."/>
            <person name="Khan Z."/>
            <person name="Li Z."/>
            <person name="Liu W."/>
            <person name="Liu X."/>
            <person name="Perez L."/>
            <person name="Shen H."/>
            <person name="Wang Q."/>
            <person name="Watt J."/>
            <person name="Xi L."/>
            <person name="Xin Y."/>
            <person name="Zhou J."/>
            <person name="Deng J."/>
            <person name="Jiang H."/>
            <person name="Liu Y."/>
            <person name="Qu J."/>
            <person name="Song X.-Z."/>
            <person name="Zhang L."/>
            <person name="Villasana D."/>
            <person name="Johnson A."/>
            <person name="Liu J."/>
            <person name="Liyanage D."/>
            <person name="Lorensuhewa L."/>
            <person name="Robinson T."/>
            <person name="Song A."/>
            <person name="Song B.-B."/>
            <person name="Dinh H."/>
            <person name="Thornton R."/>
            <person name="Coyle M."/>
            <person name="Francisco L."/>
            <person name="Jackson L."/>
            <person name="Javaid M."/>
            <person name="Korchina V."/>
            <person name="Kovar C."/>
            <person name="Mata R."/>
            <person name="Mathew T."/>
            <person name="Ngo R."/>
            <person name="Nguyen L."/>
            <person name="Nguyen N."/>
            <person name="Okwuonu G."/>
            <person name="Ongeri F."/>
            <person name="Pham C."/>
            <person name="Simmons D."/>
            <person name="Wilczek-Boney K."/>
            <person name="Hale W."/>
            <person name="Jakkamsetti A."/>
            <person name="Pham P."/>
            <person name="Ruth R."/>
            <person name="San Lucas F."/>
            <person name="Warren J."/>
            <person name="Zhang J."/>
            <person name="Zhao Z."/>
            <person name="Zhou C."/>
            <person name="Zhu D."/>
            <person name="Lee S."/>
            <person name="Bess C."/>
            <person name="Blankenburg K."/>
            <person name="Forbes L."/>
            <person name="Fu Q."/>
            <person name="Gubbala S."/>
            <person name="Hirani K."/>
            <person name="Jayaseelan J.C."/>
            <person name="Lara F."/>
            <person name="Munidasa M."/>
            <person name="Palculict T."/>
            <person name="Patil S."/>
            <person name="Pu L.-L."/>
            <person name="Saada N."/>
            <person name="Tang L."/>
            <person name="Weissenberger G."/>
            <person name="Zhu Y."/>
            <person name="Hemphill L."/>
            <person name="Shang Y."/>
            <person name="Youmans B."/>
            <person name="Ayvaz T."/>
            <person name="Ross M."/>
            <person name="Santibanez J."/>
            <person name="Aqrawi P."/>
            <person name="Gross S."/>
            <person name="Joshi V."/>
            <person name="Fowler G."/>
            <person name="Nazareth L."/>
            <person name="Reid J."/>
            <person name="Worley K."/>
            <person name="Petrosino J."/>
            <person name="Highlander S."/>
            <person name="Gibbs R."/>
        </authorList>
    </citation>
    <scope>NUCLEOTIDE SEQUENCE [LARGE SCALE GENOMIC DNA]</scope>
    <source>
        <strain evidence="2">ATCC 33030</strain>
    </source>
</reference>
<dbReference type="SUPFAM" id="SSF53474">
    <property type="entry name" value="alpha/beta-Hydrolases"/>
    <property type="match status" value="1"/>
</dbReference>
<comment type="caution">
    <text evidence="2">The sequence shown here is derived from an EMBL/GenBank/DDBJ whole genome shotgun (WGS) entry which is preliminary data.</text>
</comment>
<dbReference type="HOGENOM" id="CLU_029537_2_0_11"/>
<dbReference type="eggNOG" id="COG1075">
    <property type="taxonomic scope" value="Bacteria"/>
</dbReference>
<evidence type="ECO:0000259" key="1">
    <source>
        <dbReference type="Pfam" id="PF00561"/>
    </source>
</evidence>